<dbReference type="InterPro" id="IPR041516">
    <property type="entry name" value="LACTB2_WH"/>
</dbReference>
<dbReference type="SUPFAM" id="SSF56281">
    <property type="entry name" value="Metallo-hydrolase/oxidoreductase"/>
    <property type="match status" value="1"/>
</dbReference>
<dbReference type="OrthoDB" id="9788263at2"/>
<dbReference type="Gene3D" id="3.60.15.10">
    <property type="entry name" value="Ribonuclease Z/Hydroxyacylglutathione hydrolase-like"/>
    <property type="match status" value="1"/>
</dbReference>
<sequence length="306" mass="32345">MVSLRHDRDFDPRHGEVVEISAAVRRLTAPNRGPFTWHGTNSYLIGRDEVAVLDPGPADPDHVRALIAAAGESRISAILVSHTHVDHSPGARLMKEMTGAPLVGCGPHRAARALLPGETNPLDASADTDYAPDRELRGGDSITIDGLTLTAVETPGHTANHLAFALDEGRVLFSADHVMAWSTSIVAPPDGSMSAYMASLARLSERADASYLPGHGGVVADPADYVAGLAAHRQAREKAILDRLTAGDRTIPEMVATIYADVDRSLHGAAALSVLAQVEWLIERGLVGIAPGESPTLTLASRLELP</sequence>
<dbReference type="PANTHER" id="PTHR23131:SF0">
    <property type="entry name" value="ENDORIBONUCLEASE LACTB2"/>
    <property type="match status" value="1"/>
</dbReference>
<organism evidence="2 3">
    <name type="scientific">Stappia indica</name>
    <dbReference type="NCBI Taxonomy" id="538381"/>
    <lineage>
        <taxon>Bacteria</taxon>
        <taxon>Pseudomonadati</taxon>
        <taxon>Pseudomonadota</taxon>
        <taxon>Alphaproteobacteria</taxon>
        <taxon>Hyphomicrobiales</taxon>
        <taxon>Stappiaceae</taxon>
        <taxon>Stappia</taxon>
    </lineage>
</organism>
<reference evidence="2 3" key="1">
    <citation type="submission" date="2017-08" db="EMBL/GenBank/DDBJ databases">
        <authorList>
            <person name="de Groot N.N."/>
        </authorList>
    </citation>
    <scope>NUCLEOTIDE SEQUENCE [LARGE SCALE GENOMIC DNA]</scope>
    <source>
        <strain evidence="2 3">USBA 352</strain>
    </source>
</reference>
<dbReference type="CDD" id="cd16278">
    <property type="entry name" value="metallo-hydrolase-like_MBL-fold"/>
    <property type="match status" value="1"/>
</dbReference>
<accession>A0A285SPB6</accession>
<evidence type="ECO:0000313" key="2">
    <source>
        <dbReference type="EMBL" id="SOC10047.1"/>
    </source>
</evidence>
<proteinExistence type="predicted"/>
<evidence type="ECO:0000313" key="3">
    <source>
        <dbReference type="Proteomes" id="UP000219331"/>
    </source>
</evidence>
<dbReference type="PANTHER" id="PTHR23131">
    <property type="entry name" value="ENDORIBONUCLEASE LACTB2"/>
    <property type="match status" value="1"/>
</dbReference>
<dbReference type="InterPro" id="IPR050662">
    <property type="entry name" value="Sec-metab_biosynth-thioest"/>
</dbReference>
<dbReference type="RefSeq" id="WP_097175120.1">
    <property type="nucleotide sequence ID" value="NZ_OBML01000006.1"/>
</dbReference>
<dbReference type="InterPro" id="IPR001279">
    <property type="entry name" value="Metallo-B-lactamas"/>
</dbReference>
<dbReference type="STRING" id="538381.GCA_001696535_02705"/>
<dbReference type="Gene3D" id="1.10.10.10">
    <property type="entry name" value="Winged helix-like DNA-binding domain superfamily/Winged helix DNA-binding domain"/>
    <property type="match status" value="1"/>
</dbReference>
<dbReference type="Pfam" id="PF00753">
    <property type="entry name" value="Lactamase_B"/>
    <property type="match status" value="1"/>
</dbReference>
<protein>
    <submittedName>
        <fullName evidence="2">Glyoxylase, beta-lactamase superfamily II</fullName>
    </submittedName>
</protein>
<dbReference type="InterPro" id="IPR036866">
    <property type="entry name" value="RibonucZ/Hydroxyglut_hydro"/>
</dbReference>
<dbReference type="Proteomes" id="UP000219331">
    <property type="component" value="Unassembled WGS sequence"/>
</dbReference>
<feature type="domain" description="Metallo-beta-lactamase" evidence="1">
    <location>
        <begin position="39"/>
        <end position="215"/>
    </location>
</feature>
<keyword evidence="3" id="KW-1185">Reference proteome</keyword>
<gene>
    <name evidence="2" type="ORF">SAMN05421512_106177</name>
</gene>
<dbReference type="AlphaFoldDB" id="A0A285SPB6"/>
<name>A0A285SPB6_9HYPH</name>
<dbReference type="EMBL" id="OBML01000006">
    <property type="protein sequence ID" value="SOC10047.1"/>
    <property type="molecule type" value="Genomic_DNA"/>
</dbReference>
<dbReference type="Pfam" id="PF17778">
    <property type="entry name" value="WHD_BLACT"/>
    <property type="match status" value="1"/>
</dbReference>
<dbReference type="InterPro" id="IPR036388">
    <property type="entry name" value="WH-like_DNA-bd_sf"/>
</dbReference>
<dbReference type="SMART" id="SM00849">
    <property type="entry name" value="Lactamase_B"/>
    <property type="match status" value="1"/>
</dbReference>
<evidence type="ECO:0000259" key="1">
    <source>
        <dbReference type="SMART" id="SM00849"/>
    </source>
</evidence>